<sequence>MKKDILKEISNQEKTEMPLCPSARPETKNSAVFGVVGGTVDEPRVNYLKQPQPVTEDLLSVASPVTPTEVFRIAGECAGNGCQHFDGQNCGLATRVANQLSVATETLPPCPIRRDCRWWQQEGKSACMRCPQVITDNYNPSLLDRQVATPT</sequence>
<reference evidence="1 2" key="1">
    <citation type="submission" date="2019-01" db="EMBL/GenBank/DDBJ databases">
        <authorList>
            <person name="Brito A."/>
        </authorList>
    </citation>
    <scope>NUCLEOTIDE SEQUENCE [LARGE SCALE GENOMIC DNA]</scope>
    <source>
        <strain evidence="1">1</strain>
    </source>
</reference>
<name>A0A563W4G9_9CYAN</name>
<dbReference type="Proteomes" id="UP000320055">
    <property type="component" value="Unassembled WGS sequence"/>
</dbReference>
<dbReference type="AlphaFoldDB" id="A0A563W4G9"/>
<organism evidence="1 2">
    <name type="scientific">Hyella patelloides LEGE 07179</name>
    <dbReference type="NCBI Taxonomy" id="945734"/>
    <lineage>
        <taxon>Bacteria</taxon>
        <taxon>Bacillati</taxon>
        <taxon>Cyanobacteriota</taxon>
        <taxon>Cyanophyceae</taxon>
        <taxon>Pleurocapsales</taxon>
        <taxon>Hyellaceae</taxon>
        <taxon>Hyella</taxon>
    </lineage>
</organism>
<evidence type="ECO:0000313" key="1">
    <source>
        <dbReference type="EMBL" id="VEP18556.1"/>
    </source>
</evidence>
<gene>
    <name evidence="1" type="ORF">H1P_810018</name>
</gene>
<accession>A0A563W4G9</accession>
<keyword evidence="2" id="KW-1185">Reference proteome</keyword>
<proteinExistence type="predicted"/>
<protein>
    <submittedName>
        <fullName evidence="1">Nitrogen fixation protein</fullName>
    </submittedName>
</protein>
<evidence type="ECO:0000313" key="2">
    <source>
        <dbReference type="Proteomes" id="UP000320055"/>
    </source>
</evidence>
<dbReference type="EMBL" id="CAACVJ010000689">
    <property type="protein sequence ID" value="VEP18556.1"/>
    <property type="molecule type" value="Genomic_DNA"/>
</dbReference>